<accession>A0ABS4DJR4</accession>
<organism evidence="1 2">
    <name type="scientific">Frateuria flava</name>
    <dbReference type="NCBI Taxonomy" id="2821489"/>
    <lineage>
        <taxon>Bacteria</taxon>
        <taxon>Pseudomonadati</taxon>
        <taxon>Pseudomonadota</taxon>
        <taxon>Gammaproteobacteria</taxon>
        <taxon>Lysobacterales</taxon>
        <taxon>Rhodanobacteraceae</taxon>
        <taxon>Frateuria</taxon>
    </lineage>
</organism>
<evidence type="ECO:0000313" key="2">
    <source>
        <dbReference type="Proteomes" id="UP000823790"/>
    </source>
</evidence>
<dbReference type="Proteomes" id="UP000823790">
    <property type="component" value="Unassembled WGS sequence"/>
</dbReference>
<protein>
    <submittedName>
        <fullName evidence="1">Uncharacterized protein</fullName>
    </submittedName>
</protein>
<sequence length="101" mass="11455">MAHRPWIQLAKEATGDGRTPDTAVRFSPAPRDLIMYVRSEQAWLELHGYTRIDGHQAKSALAPTRRGFFFLHTWAVRGPTGQVRTIYFDQTPMVGSPMDVN</sequence>
<gene>
    <name evidence="1" type="ORF">J7I44_03230</name>
</gene>
<reference evidence="1 2" key="1">
    <citation type="submission" date="2021-04" db="EMBL/GenBank/DDBJ databases">
        <authorList>
            <person name="Huq M.A."/>
        </authorList>
    </citation>
    <scope>NUCLEOTIDE SEQUENCE [LARGE SCALE GENOMIC DNA]</scope>
    <source>
        <strain evidence="1 2">MAH-13</strain>
    </source>
</reference>
<dbReference type="RefSeq" id="WP_209615656.1">
    <property type="nucleotide sequence ID" value="NZ_JAGJRS010000007.1"/>
</dbReference>
<keyword evidence="2" id="KW-1185">Reference proteome</keyword>
<comment type="caution">
    <text evidence="1">The sequence shown here is derived from an EMBL/GenBank/DDBJ whole genome shotgun (WGS) entry which is preliminary data.</text>
</comment>
<name>A0ABS4DJR4_9GAMM</name>
<proteinExistence type="predicted"/>
<evidence type="ECO:0000313" key="1">
    <source>
        <dbReference type="EMBL" id="MBP1473294.1"/>
    </source>
</evidence>
<dbReference type="EMBL" id="JAGJRS010000007">
    <property type="protein sequence ID" value="MBP1473294.1"/>
    <property type="molecule type" value="Genomic_DNA"/>
</dbReference>